<dbReference type="InterPro" id="IPR015590">
    <property type="entry name" value="Aldehyde_DH_dom"/>
</dbReference>
<feature type="domain" description="Aldehyde dehydrogenase" evidence="4">
    <location>
        <begin position="4"/>
        <end position="393"/>
    </location>
</feature>
<dbReference type="InterPro" id="IPR012394">
    <property type="entry name" value="Aldehyde_DH_NAD(P)"/>
</dbReference>
<dbReference type="EMBL" id="AZBU02000003">
    <property type="protein sequence ID" value="TKR88325.1"/>
    <property type="molecule type" value="Genomic_DNA"/>
</dbReference>
<keyword evidence="2" id="KW-0560">Oxidoreductase</keyword>
<dbReference type="Pfam" id="PF00171">
    <property type="entry name" value="Aldedh"/>
    <property type="match status" value="1"/>
</dbReference>
<reference evidence="5 6" key="2">
    <citation type="journal article" date="2019" name="G3 (Bethesda)">
        <title>Hybrid Assembly of the Genome of the Entomopathogenic Nematode Steinernema carpocapsae Identifies the X-Chromosome.</title>
        <authorList>
            <person name="Serra L."/>
            <person name="Macchietto M."/>
            <person name="Macias-Munoz A."/>
            <person name="McGill C.J."/>
            <person name="Rodriguez I.M."/>
            <person name="Rodriguez B."/>
            <person name="Murad R."/>
            <person name="Mortazavi A."/>
        </authorList>
    </citation>
    <scope>NUCLEOTIDE SEQUENCE [LARGE SCALE GENOMIC DNA]</scope>
    <source>
        <strain evidence="5 6">ALL</strain>
    </source>
</reference>
<dbReference type="GO" id="GO:0004029">
    <property type="term" value="F:aldehyde dehydrogenase (NAD+) activity"/>
    <property type="evidence" value="ECO:0007669"/>
    <property type="project" value="TreeGrafter"/>
</dbReference>
<comment type="caution">
    <text evidence="5">The sequence shown here is derived from an EMBL/GenBank/DDBJ whole genome shotgun (WGS) entry which is preliminary data.</text>
</comment>
<evidence type="ECO:0000256" key="3">
    <source>
        <dbReference type="ARBA" id="ARBA00023027"/>
    </source>
</evidence>
<protein>
    <recommendedName>
        <fullName evidence="4">Aldehyde dehydrogenase domain-containing protein</fullName>
    </recommendedName>
</protein>
<keyword evidence="3" id="KW-0520">NAD</keyword>
<comment type="similarity">
    <text evidence="1">Belongs to the aldehyde dehydrogenase family.</text>
</comment>
<dbReference type="OrthoDB" id="440325at2759"/>
<name>A0A4V6A4U2_STECR</name>
<sequence length="396" mass="44133">MAFHELVENQRKYFNTGETKKIEVRRQHLNTLRKALEENRDKFCEAVYNDHRRAKELTSSIEIDGSLAELDYFLANFEKWSEPVPVERTPVLSQDDVPMLVKDPVGVVLVIGPWNYPVVLVMAPLMAALAAGNTVVIKPSEVSANTSKVFENVMGKYFDKKVVAVVQGGVGETTELLKEHFNHILYTGAPFVGKIVMTAAAKHLTPVTLELGGKCPVVVADDADLEFAAKKVVQTKWVNCGQTCIAPDYAIVSPKVKSKFIDEVRKAIHEIFTDNVKASPMYSRMINERHFDRVKGILDRSKALPLIKTGELDRNDIFIPPLVVDVRADDAFMEDEIFGPVLPVLTTENLDETVKHISGGENPLAVYVFTNSKDVMKKIWSETHSGAVLGNDIMSH</sequence>
<dbReference type="GO" id="GO:0005737">
    <property type="term" value="C:cytoplasm"/>
    <property type="evidence" value="ECO:0007669"/>
    <property type="project" value="TreeGrafter"/>
</dbReference>
<dbReference type="InterPro" id="IPR016161">
    <property type="entry name" value="Ald_DH/histidinol_DH"/>
</dbReference>
<dbReference type="SUPFAM" id="SSF53720">
    <property type="entry name" value="ALDH-like"/>
    <property type="match status" value="1"/>
</dbReference>
<reference evidence="5 6" key="1">
    <citation type="journal article" date="2015" name="Genome Biol.">
        <title>Comparative genomics of Steinernema reveals deeply conserved gene regulatory networks.</title>
        <authorList>
            <person name="Dillman A.R."/>
            <person name="Macchietto M."/>
            <person name="Porter C.F."/>
            <person name="Rogers A."/>
            <person name="Williams B."/>
            <person name="Antoshechkin I."/>
            <person name="Lee M.M."/>
            <person name="Goodwin Z."/>
            <person name="Lu X."/>
            <person name="Lewis E.E."/>
            <person name="Goodrich-Blair H."/>
            <person name="Stock S.P."/>
            <person name="Adams B.J."/>
            <person name="Sternberg P.W."/>
            <person name="Mortazavi A."/>
        </authorList>
    </citation>
    <scope>NUCLEOTIDE SEQUENCE [LARGE SCALE GENOMIC DNA]</scope>
    <source>
        <strain evidence="5 6">ALL</strain>
    </source>
</reference>
<evidence type="ECO:0000256" key="2">
    <source>
        <dbReference type="ARBA" id="ARBA00023002"/>
    </source>
</evidence>
<gene>
    <name evidence="5" type="ORF">L596_012583</name>
</gene>
<dbReference type="GO" id="GO:0006081">
    <property type="term" value="P:aldehyde metabolic process"/>
    <property type="evidence" value="ECO:0007669"/>
    <property type="project" value="InterPro"/>
</dbReference>
<organism evidence="5 6">
    <name type="scientific">Steinernema carpocapsae</name>
    <name type="common">Entomopathogenic nematode</name>
    <dbReference type="NCBI Taxonomy" id="34508"/>
    <lineage>
        <taxon>Eukaryota</taxon>
        <taxon>Metazoa</taxon>
        <taxon>Ecdysozoa</taxon>
        <taxon>Nematoda</taxon>
        <taxon>Chromadorea</taxon>
        <taxon>Rhabditida</taxon>
        <taxon>Tylenchina</taxon>
        <taxon>Panagrolaimomorpha</taxon>
        <taxon>Strongyloidoidea</taxon>
        <taxon>Steinernematidae</taxon>
        <taxon>Steinernema</taxon>
    </lineage>
</organism>
<dbReference type="Proteomes" id="UP000298663">
    <property type="component" value="Unassembled WGS sequence"/>
</dbReference>
<dbReference type="PANTHER" id="PTHR43570">
    <property type="entry name" value="ALDEHYDE DEHYDROGENASE"/>
    <property type="match status" value="1"/>
</dbReference>
<dbReference type="Gene3D" id="3.40.309.10">
    <property type="entry name" value="Aldehyde Dehydrogenase, Chain A, domain 2"/>
    <property type="match status" value="1"/>
</dbReference>
<dbReference type="PANTHER" id="PTHR43570:SF16">
    <property type="entry name" value="ALDEHYDE DEHYDROGENASE TYPE III, ISOFORM Q"/>
    <property type="match status" value="1"/>
</dbReference>
<dbReference type="AlphaFoldDB" id="A0A4V6A4U2"/>
<dbReference type="Gene3D" id="3.40.605.10">
    <property type="entry name" value="Aldehyde Dehydrogenase, Chain A, domain 1"/>
    <property type="match status" value="1"/>
</dbReference>
<dbReference type="FunFam" id="3.40.309.10:FF:000003">
    <property type="entry name" value="Aldehyde dehydrogenase"/>
    <property type="match status" value="1"/>
</dbReference>
<dbReference type="InterPro" id="IPR016162">
    <property type="entry name" value="Ald_DH_N"/>
</dbReference>
<dbReference type="InterPro" id="IPR016163">
    <property type="entry name" value="Ald_DH_C"/>
</dbReference>
<dbReference type="FunFam" id="3.40.605.10:FF:000004">
    <property type="entry name" value="Aldehyde dehydrogenase"/>
    <property type="match status" value="1"/>
</dbReference>
<evidence type="ECO:0000259" key="4">
    <source>
        <dbReference type="Pfam" id="PF00171"/>
    </source>
</evidence>
<proteinExistence type="inferred from homology"/>
<keyword evidence="6" id="KW-1185">Reference proteome</keyword>
<evidence type="ECO:0000313" key="5">
    <source>
        <dbReference type="EMBL" id="TKR88325.1"/>
    </source>
</evidence>
<evidence type="ECO:0000256" key="1">
    <source>
        <dbReference type="ARBA" id="ARBA00009986"/>
    </source>
</evidence>
<accession>A0A4V6A4U2</accession>
<evidence type="ECO:0000313" key="6">
    <source>
        <dbReference type="Proteomes" id="UP000298663"/>
    </source>
</evidence>